<dbReference type="PROSITE" id="PS50235">
    <property type="entry name" value="USP_3"/>
    <property type="match status" value="1"/>
</dbReference>
<gene>
    <name evidence="3" type="ORF">LAZ67_15002876</name>
</gene>
<dbReference type="InterPro" id="IPR013520">
    <property type="entry name" value="Ribonucl_H"/>
</dbReference>
<sequence>MDFHHAGVPLDHFPTNAVGQEYANINNVLVDGGSHYGVSALCFDRQEELLWMGNRGGHVTSYYTSALQKYTSFQVHATDEIRHLLTVDAGVLSLTSGLLRLNIRRGLIAYSHVSPHMTAMQCMSLAGTGGGADKLLMGGDQPLVLRLDLNTGQEEATMEVGPDGCAIIRNHPRFLAFGDYKGKRGFTVYINCVCRMTCDRLLMVYDLRMMRNMTPIQMVFPPVLLRFLPAFSSRICVVSQLGQFQLMDIGSNGPTYLHQVDTSGQELLAFDTSSSCQALAFGDNAGECSYLHLYGASDSIIFNSFSRQTEFADTVESLPHLDFSDELTPLSTIPMPHCATKLLSDWPPELCKVVYRYVYIYICTRRTPPIDPLILNSMKMVGSIGYAPNPGNRLRNQTPYITGSKTSKDSSPSSPGDEEETVPQHYLKIELKMNKMAYEEIDFNRYNRTSFAGLEANLPNSYNNNMIQKSLSIHQLNCVVQVLYYIEPLRSALLNHLCDREFCLSCELNFLFHMLDSAQGLPCQVHFFVAVSKEEPQMSPYISITAVTMSTILVLFMGVCVVINGVFDPQANNFLRAFRTIPEASALGLIVNDLGEARKKCNLPRLVQSWTRFILQQINTEMGGNSEPEVSSDAERPTTAKTLFGGMVMCVNKCKCGNMTEQKATSMLCSLSYPSDMGKLPQPQYSFLDILRRSLSLDQHMQSWCDTCEKYQYMQHTKKYVELPDILVVTCGLDNQADQNFWKSQLGFVNDATEQSSMAKMLMEGSALGKKPCRYGSQCTRSDCKFYHIPPSTSQKSSGSWVPTQLQLVMQEEEIIVREVLEGADSGHTYQLTAVVSVVTDLKDQGRDNIVSCIKVGPIYHTRLKGSPTSQWYLFNDFCILPISQVGWYIDPWRNCLYVHWTCVRLEEAVFQNLDWKSPCVLYFTKANLTEAHPSKGRSQISAKVFHEDVSLGARSPATGPHVFTPLSPGEALPTLVAMDAEFVTLNQEEAEIRSDGTRSTIRPGHFSVARISCIRGDGPLEGIPFIDDYISTQEQVVDYVTKFSGIKPGDLDATVSSKHLTTLKRTYLKLRYLIDSGVKFVGHGLKNDFRVINLVVPPDQVLDTVHLFQIPNRRMVSLRFLAWHFLACTTLMRANSLKHVCGWLLGWAMWSSDLRIQAETHDSIEDAKTALQLFKKYQQLETEGKVKEALKKLYEVGRNLQWQVPDSIPQSSPSVQIARCT</sequence>
<evidence type="ECO:0000256" key="1">
    <source>
        <dbReference type="SAM" id="MobiDB-lite"/>
    </source>
</evidence>
<dbReference type="SUPFAM" id="SSF53098">
    <property type="entry name" value="Ribonuclease H-like"/>
    <property type="match status" value="1"/>
</dbReference>
<dbReference type="InterPro" id="IPR028881">
    <property type="entry name" value="PAN2_UCH_dom"/>
</dbReference>
<dbReference type="InterPro" id="IPR038765">
    <property type="entry name" value="Papain-like_cys_pep_sf"/>
</dbReference>
<dbReference type="Gene3D" id="2.130.10.10">
    <property type="entry name" value="YVTN repeat-like/Quinoprotein amine dehydrogenase"/>
    <property type="match status" value="2"/>
</dbReference>
<dbReference type="InterPro" id="IPR036322">
    <property type="entry name" value="WD40_repeat_dom_sf"/>
</dbReference>
<feature type="region of interest" description="Disordered" evidence="1">
    <location>
        <begin position="390"/>
        <end position="422"/>
    </location>
</feature>
<dbReference type="PANTHER" id="PTHR15728:SF0">
    <property type="entry name" value="PAN2-PAN3 DEADENYLATION COMPLEX CATALYTIC SUBUNIT PAN2"/>
    <property type="match status" value="1"/>
</dbReference>
<dbReference type="CDD" id="cd06143">
    <property type="entry name" value="PAN2_exo"/>
    <property type="match status" value="1"/>
</dbReference>
<dbReference type="Gene3D" id="3.90.70.10">
    <property type="entry name" value="Cysteine proteinases"/>
    <property type="match status" value="2"/>
</dbReference>
<dbReference type="InterPro" id="IPR050785">
    <property type="entry name" value="PAN2-PAN3_catalytic_subunit"/>
</dbReference>
<keyword evidence="4" id="KW-1185">Reference proteome</keyword>
<dbReference type="InterPro" id="IPR012337">
    <property type="entry name" value="RNaseH-like_sf"/>
</dbReference>
<dbReference type="Pfam" id="PF00929">
    <property type="entry name" value="RNase_T"/>
    <property type="match status" value="1"/>
</dbReference>
<dbReference type="Pfam" id="PF20770">
    <property type="entry name" value="PAN2_N"/>
    <property type="match status" value="2"/>
</dbReference>
<dbReference type="SMART" id="SM00479">
    <property type="entry name" value="EXOIII"/>
    <property type="match status" value="1"/>
</dbReference>
<dbReference type="SUPFAM" id="SSF54001">
    <property type="entry name" value="Cysteine proteinases"/>
    <property type="match status" value="1"/>
</dbReference>
<name>A0ABY6L9W2_9ARAC</name>
<dbReference type="PANTHER" id="PTHR15728">
    <property type="entry name" value="DEADENYLATION COMPLEX CATALYTIC SUBUNIT PAN2"/>
    <property type="match status" value="1"/>
</dbReference>
<dbReference type="Proteomes" id="UP001235939">
    <property type="component" value="Chromosome 15"/>
</dbReference>
<dbReference type="EMBL" id="CP092877">
    <property type="protein sequence ID" value="UYV77924.1"/>
    <property type="molecule type" value="Genomic_DNA"/>
</dbReference>
<dbReference type="InterPro" id="IPR048841">
    <property type="entry name" value="PAN2_N"/>
</dbReference>
<feature type="domain" description="USP" evidence="2">
    <location>
        <begin position="465"/>
        <end position="927"/>
    </location>
</feature>
<dbReference type="Pfam" id="PF13423">
    <property type="entry name" value="UCH_1"/>
    <property type="match status" value="2"/>
</dbReference>
<dbReference type="InterPro" id="IPR028889">
    <property type="entry name" value="USP"/>
</dbReference>
<dbReference type="InterPro" id="IPR015943">
    <property type="entry name" value="WD40/YVTN_repeat-like_dom_sf"/>
</dbReference>
<organism evidence="3 4">
    <name type="scientific">Cordylochernes scorpioides</name>
    <dbReference type="NCBI Taxonomy" id="51811"/>
    <lineage>
        <taxon>Eukaryota</taxon>
        <taxon>Metazoa</taxon>
        <taxon>Ecdysozoa</taxon>
        <taxon>Arthropoda</taxon>
        <taxon>Chelicerata</taxon>
        <taxon>Arachnida</taxon>
        <taxon>Pseudoscorpiones</taxon>
        <taxon>Cheliferoidea</taxon>
        <taxon>Chernetidae</taxon>
        <taxon>Cordylochernes</taxon>
    </lineage>
</organism>
<protein>
    <submittedName>
        <fullName evidence="3">PAN2</fullName>
    </submittedName>
</protein>
<evidence type="ECO:0000313" key="3">
    <source>
        <dbReference type="EMBL" id="UYV77924.1"/>
    </source>
</evidence>
<evidence type="ECO:0000313" key="4">
    <source>
        <dbReference type="Proteomes" id="UP001235939"/>
    </source>
</evidence>
<dbReference type="SUPFAM" id="SSF50978">
    <property type="entry name" value="WD40 repeat-like"/>
    <property type="match status" value="1"/>
</dbReference>
<dbReference type="InterPro" id="IPR036397">
    <property type="entry name" value="RNaseH_sf"/>
</dbReference>
<reference evidence="3 4" key="1">
    <citation type="submission" date="2022-01" db="EMBL/GenBank/DDBJ databases">
        <title>A chromosomal length assembly of Cordylochernes scorpioides.</title>
        <authorList>
            <person name="Zeh D."/>
            <person name="Zeh J."/>
        </authorList>
    </citation>
    <scope>NUCLEOTIDE SEQUENCE [LARGE SCALE GENOMIC DNA]</scope>
    <source>
        <strain evidence="3">IN4F17</strain>
        <tissue evidence="3">Whole Body</tissue>
    </source>
</reference>
<dbReference type="Gene3D" id="3.30.420.10">
    <property type="entry name" value="Ribonuclease H-like superfamily/Ribonuclease H"/>
    <property type="match status" value="1"/>
</dbReference>
<accession>A0ABY6L9W2</accession>
<proteinExistence type="predicted"/>
<evidence type="ECO:0000259" key="2">
    <source>
        <dbReference type="PROSITE" id="PS50235"/>
    </source>
</evidence>
<feature type="compositionally biased region" description="Low complexity" evidence="1">
    <location>
        <begin position="402"/>
        <end position="415"/>
    </location>
</feature>